<comment type="subcellular location">
    <subcellularLocation>
        <location evidence="1">Cell membrane</location>
        <topology evidence="1">Multi-pass membrane protein</topology>
    </subcellularLocation>
</comment>
<keyword evidence="6 8" id="KW-1133">Transmembrane helix</keyword>
<evidence type="ECO:0000256" key="5">
    <source>
        <dbReference type="ARBA" id="ARBA00022692"/>
    </source>
</evidence>
<dbReference type="GO" id="GO:0016763">
    <property type="term" value="F:pentosyltransferase activity"/>
    <property type="evidence" value="ECO:0007669"/>
    <property type="project" value="TreeGrafter"/>
</dbReference>
<dbReference type="PANTHER" id="PTHR33908">
    <property type="entry name" value="MANNOSYLTRANSFERASE YKCB-RELATED"/>
    <property type="match status" value="1"/>
</dbReference>
<dbReference type="GO" id="GO:0009103">
    <property type="term" value="P:lipopolysaccharide biosynthetic process"/>
    <property type="evidence" value="ECO:0007669"/>
    <property type="project" value="UniProtKB-ARBA"/>
</dbReference>
<organism evidence="10 11">
    <name type="scientific">Candidatus Wildermuthbacteria bacterium GWA2_46_15</name>
    <dbReference type="NCBI Taxonomy" id="1802443"/>
    <lineage>
        <taxon>Bacteria</taxon>
        <taxon>Candidatus Wildermuthiibacteriota</taxon>
    </lineage>
</organism>
<evidence type="ECO:0000313" key="11">
    <source>
        <dbReference type="Proteomes" id="UP000179245"/>
    </source>
</evidence>
<accession>A0A1G2QNA7</accession>
<evidence type="ECO:0000256" key="4">
    <source>
        <dbReference type="ARBA" id="ARBA00022679"/>
    </source>
</evidence>
<feature type="transmembrane region" description="Helical" evidence="8">
    <location>
        <begin position="383"/>
        <end position="404"/>
    </location>
</feature>
<dbReference type="PANTHER" id="PTHR33908:SF11">
    <property type="entry name" value="MEMBRANE PROTEIN"/>
    <property type="match status" value="1"/>
</dbReference>
<gene>
    <name evidence="10" type="ORF">A2117_00225</name>
</gene>
<evidence type="ECO:0000256" key="3">
    <source>
        <dbReference type="ARBA" id="ARBA00022676"/>
    </source>
</evidence>
<protein>
    <recommendedName>
        <fullName evidence="9">Glycosyltransferase RgtA/B/C/D-like domain-containing protein</fullName>
    </recommendedName>
</protein>
<dbReference type="InterPro" id="IPR038731">
    <property type="entry name" value="RgtA/B/C-like"/>
</dbReference>
<feature type="domain" description="Glycosyltransferase RgtA/B/C/D-like" evidence="9">
    <location>
        <begin position="110"/>
        <end position="253"/>
    </location>
</feature>
<feature type="transmembrane region" description="Helical" evidence="8">
    <location>
        <begin position="135"/>
        <end position="154"/>
    </location>
</feature>
<comment type="caution">
    <text evidence="10">The sequence shown here is derived from an EMBL/GenBank/DDBJ whole genome shotgun (WGS) entry which is preliminary data.</text>
</comment>
<name>A0A1G2QNA7_9BACT</name>
<keyword evidence="3" id="KW-0328">Glycosyltransferase</keyword>
<sequence>MSSRLTNLIAISLLVFVFAIAVFSIKDDSLTMDELAHLPAGYSYLTQKDMRLNPEHPPLIKDLAALPLLFIKGISFPLNSPAWQKDVNGQWEFGNQFLFRSGNPAEKIIFLARIPMIFVLLLLGFYVFKWAKELYGNKAALLALFLFAFSPTFLAHGRLVTTDIGAALGVVLASYYFLKFLKESSKKSLLIAGLALGLALLTKFSTILILPFLGFLILVSAWLNSASGRQFLVSFFTHGLKFVVILIIALTVVWLLYVYHVWNYPPEKQAQDASSILASHPIQALRKIIPPLSDSSVLRPLAAYLLGLVMVLQRGAAGNTTYFLGEVSATGWKNYFPVVYLIKEPLPFFILLLIGVLTAAYLVKKPFWQNPLSRLRGWLKNHFVEFSFLSFIAFYWLTTLGGNLNIGVRHLLPVFPFTILLTSGLALLWLRPPFLKPKLALLGLLLAWQAFSVINVYPSFLAYFNELAGGPSQGYIYAVDSNLDWGQDLKRLDQWLEKNKIEKIYLDYFGGSDTRYYLGQRYLPWRGDQKPEELTATPYLAVSATLLQGGRGEPVKGFRDKTGYYRWLDQYKPVTTIGHSIFVYKID</sequence>
<keyword evidence="2" id="KW-1003">Cell membrane</keyword>
<evidence type="ECO:0000256" key="8">
    <source>
        <dbReference type="SAM" id="Phobius"/>
    </source>
</evidence>
<dbReference type="Proteomes" id="UP000179245">
    <property type="component" value="Unassembled WGS sequence"/>
</dbReference>
<evidence type="ECO:0000259" key="9">
    <source>
        <dbReference type="Pfam" id="PF13231"/>
    </source>
</evidence>
<dbReference type="InterPro" id="IPR050297">
    <property type="entry name" value="LipidA_mod_glycosyltrf_83"/>
</dbReference>
<dbReference type="GO" id="GO:0005886">
    <property type="term" value="C:plasma membrane"/>
    <property type="evidence" value="ECO:0007669"/>
    <property type="project" value="UniProtKB-SubCell"/>
</dbReference>
<feature type="transmembrane region" description="Helical" evidence="8">
    <location>
        <begin position="160"/>
        <end position="178"/>
    </location>
</feature>
<feature type="transmembrane region" description="Helical" evidence="8">
    <location>
        <begin position="190"/>
        <end position="223"/>
    </location>
</feature>
<evidence type="ECO:0000256" key="2">
    <source>
        <dbReference type="ARBA" id="ARBA00022475"/>
    </source>
</evidence>
<feature type="transmembrane region" description="Helical" evidence="8">
    <location>
        <begin position="410"/>
        <end position="430"/>
    </location>
</feature>
<evidence type="ECO:0000256" key="1">
    <source>
        <dbReference type="ARBA" id="ARBA00004651"/>
    </source>
</evidence>
<feature type="transmembrane region" description="Helical" evidence="8">
    <location>
        <begin position="7"/>
        <end position="25"/>
    </location>
</feature>
<proteinExistence type="predicted"/>
<evidence type="ECO:0000313" key="10">
    <source>
        <dbReference type="EMBL" id="OHA61976.1"/>
    </source>
</evidence>
<feature type="transmembrane region" description="Helical" evidence="8">
    <location>
        <begin position="108"/>
        <end position="128"/>
    </location>
</feature>
<feature type="transmembrane region" description="Helical" evidence="8">
    <location>
        <begin position="345"/>
        <end position="363"/>
    </location>
</feature>
<evidence type="ECO:0000256" key="7">
    <source>
        <dbReference type="ARBA" id="ARBA00023136"/>
    </source>
</evidence>
<feature type="transmembrane region" description="Helical" evidence="8">
    <location>
        <begin position="442"/>
        <end position="464"/>
    </location>
</feature>
<feature type="transmembrane region" description="Helical" evidence="8">
    <location>
        <begin position="235"/>
        <end position="259"/>
    </location>
</feature>
<reference evidence="10 11" key="1">
    <citation type="journal article" date="2016" name="Nat. Commun.">
        <title>Thousands of microbial genomes shed light on interconnected biogeochemical processes in an aquifer system.</title>
        <authorList>
            <person name="Anantharaman K."/>
            <person name="Brown C.T."/>
            <person name="Hug L.A."/>
            <person name="Sharon I."/>
            <person name="Castelle C.J."/>
            <person name="Probst A.J."/>
            <person name="Thomas B.C."/>
            <person name="Singh A."/>
            <person name="Wilkins M.J."/>
            <person name="Karaoz U."/>
            <person name="Brodie E.L."/>
            <person name="Williams K.H."/>
            <person name="Hubbard S.S."/>
            <person name="Banfield J.F."/>
        </authorList>
    </citation>
    <scope>NUCLEOTIDE SEQUENCE [LARGE SCALE GENOMIC DNA]</scope>
</reference>
<dbReference type="EMBL" id="MHTO01000025">
    <property type="protein sequence ID" value="OHA61976.1"/>
    <property type="molecule type" value="Genomic_DNA"/>
</dbReference>
<dbReference type="Pfam" id="PF13231">
    <property type="entry name" value="PMT_2"/>
    <property type="match status" value="1"/>
</dbReference>
<dbReference type="STRING" id="1802443.A2117_00225"/>
<keyword evidence="4" id="KW-0808">Transferase</keyword>
<keyword evidence="5 8" id="KW-0812">Transmembrane</keyword>
<dbReference type="AlphaFoldDB" id="A0A1G2QNA7"/>
<evidence type="ECO:0000256" key="6">
    <source>
        <dbReference type="ARBA" id="ARBA00022989"/>
    </source>
</evidence>
<keyword evidence="7 8" id="KW-0472">Membrane</keyword>